<dbReference type="EMBL" id="PYHR01000002">
    <property type="protein sequence ID" value="PWD52040.1"/>
    <property type="molecule type" value="Genomic_DNA"/>
</dbReference>
<dbReference type="OrthoDB" id="4320746at2"/>
<dbReference type="RefSeq" id="WP_109230423.1">
    <property type="nucleotide sequence ID" value="NZ_PYHR01000002.1"/>
</dbReference>
<organism evidence="1 2">
    <name type="scientific">Serinibacter arcticus</name>
    <dbReference type="NCBI Taxonomy" id="1655435"/>
    <lineage>
        <taxon>Bacteria</taxon>
        <taxon>Bacillati</taxon>
        <taxon>Actinomycetota</taxon>
        <taxon>Actinomycetes</taxon>
        <taxon>Micrococcales</taxon>
        <taxon>Beutenbergiaceae</taxon>
        <taxon>Serinibacter</taxon>
    </lineage>
</organism>
<comment type="caution">
    <text evidence="1">The sequence shown here is derived from an EMBL/GenBank/DDBJ whole genome shotgun (WGS) entry which is preliminary data.</text>
</comment>
<evidence type="ECO:0000313" key="1">
    <source>
        <dbReference type="EMBL" id="PWD52040.1"/>
    </source>
</evidence>
<reference evidence="1 2" key="1">
    <citation type="submission" date="2018-03" db="EMBL/GenBank/DDBJ databases">
        <title>Genome assembly of novel Miniimonas species PCH200.</title>
        <authorList>
            <person name="Thakur V."/>
            <person name="Kumar V."/>
            <person name="Singh D."/>
        </authorList>
    </citation>
    <scope>NUCLEOTIDE SEQUENCE [LARGE SCALE GENOMIC DNA]</scope>
    <source>
        <strain evidence="1 2">PCH200</strain>
    </source>
</reference>
<dbReference type="AlphaFoldDB" id="A0A2U1ZYM1"/>
<dbReference type="Proteomes" id="UP000245166">
    <property type="component" value="Unassembled WGS sequence"/>
</dbReference>
<sequence>MQNEKKRLRAEVNSTVEVHGQTVPDRCARCGRRYRERTREAARWNADFKSGFVTGLICPGCQTGAENLEAEINLIEAEHSERVDWLSLNQEERAELIVRAIEQRAVAVVRRHRDLASMAGETTLAIDVENWVKEAVDGWPGIAGQSSEVWKTAYAIAEDTIRSIIEASGQANDPDA</sequence>
<proteinExistence type="predicted"/>
<gene>
    <name evidence="1" type="ORF">C8046_16705</name>
</gene>
<name>A0A2U1ZYM1_9MICO</name>
<protein>
    <submittedName>
        <fullName evidence="1">Uncharacterized protein</fullName>
    </submittedName>
</protein>
<keyword evidence="2" id="KW-1185">Reference proteome</keyword>
<accession>A0A2U1ZYM1</accession>
<evidence type="ECO:0000313" key="2">
    <source>
        <dbReference type="Proteomes" id="UP000245166"/>
    </source>
</evidence>